<evidence type="ECO:0000256" key="3">
    <source>
        <dbReference type="ARBA" id="ARBA00022722"/>
    </source>
</evidence>
<feature type="binding site" evidence="8">
    <location>
        <position position="131"/>
    </location>
    <ligand>
        <name>Zn(2+)</name>
        <dbReference type="ChEBI" id="CHEBI:29105"/>
        <note>catalytic</note>
    </ligand>
</feature>
<keyword evidence="7 8" id="KW-0862">Zinc</keyword>
<dbReference type="PANTHER" id="PTHR46986">
    <property type="entry name" value="ENDORIBONUCLEASE YBEY, CHLOROPLASTIC"/>
    <property type="match status" value="1"/>
</dbReference>
<keyword evidence="8" id="KW-0698">rRNA processing</keyword>
<comment type="cofactor">
    <cofactor evidence="8">
        <name>Zn(2+)</name>
        <dbReference type="ChEBI" id="CHEBI:29105"/>
    </cofactor>
    <text evidence="8">Binds 1 zinc ion.</text>
</comment>
<comment type="caution">
    <text evidence="9">The sequence shown here is derived from an EMBL/GenBank/DDBJ whole genome shotgun (WGS) entry which is preliminary data.</text>
</comment>
<comment type="subcellular location">
    <subcellularLocation>
        <location evidence="8">Cytoplasm</location>
    </subcellularLocation>
</comment>
<keyword evidence="6 8" id="KW-0378">Hydrolase</keyword>
<evidence type="ECO:0000313" key="9">
    <source>
        <dbReference type="EMBL" id="TMW12183.1"/>
    </source>
</evidence>
<evidence type="ECO:0000256" key="6">
    <source>
        <dbReference type="ARBA" id="ARBA00022801"/>
    </source>
</evidence>
<dbReference type="EC" id="3.1.-.-" evidence="8"/>
<protein>
    <recommendedName>
        <fullName evidence="8">Endoribonuclease YbeY</fullName>
        <ecNumber evidence="8">3.1.-.-</ecNumber>
    </recommendedName>
</protein>
<dbReference type="NCBIfam" id="TIGR00043">
    <property type="entry name" value="rRNA maturation RNase YbeY"/>
    <property type="match status" value="1"/>
</dbReference>
<dbReference type="PANTHER" id="PTHR46986:SF1">
    <property type="entry name" value="ENDORIBONUCLEASE YBEY, CHLOROPLASTIC"/>
    <property type="match status" value="1"/>
</dbReference>
<reference evidence="9 10" key="1">
    <citation type="submission" date="2019-05" db="EMBL/GenBank/DDBJ databases">
        <title>Genome of Alcanivorax gelatiniphagus, an oil degrading marine bacteria.</title>
        <authorList>
            <person name="Kwon K.K."/>
        </authorList>
    </citation>
    <scope>NUCLEOTIDE SEQUENCE [LARGE SCALE GENOMIC DNA]</scope>
    <source>
        <strain evidence="9 10">MEBiC 08158</strain>
    </source>
</reference>
<sequence>MSGIPTPSVEVQWASNADDTPEEADLRAWALKAAEVAGGVVGDITLRVVDDQEIRTLNREYRGKDKPTNVLSFPFDMPEGLPEDALEPLLGDIVISAPVVRREAAEQNKTLDAHWAHMVTHGVLHLLGYDHIDDQDAELMEALEVRALAELGYPDPYQSFNDQLSTESMELNP</sequence>
<evidence type="ECO:0000256" key="2">
    <source>
        <dbReference type="ARBA" id="ARBA00022517"/>
    </source>
</evidence>
<dbReference type="InterPro" id="IPR023091">
    <property type="entry name" value="MetalPrtase_cat_dom_sf_prd"/>
</dbReference>
<accession>A0ABY2XL28</accession>
<keyword evidence="8" id="KW-0963">Cytoplasm</keyword>
<keyword evidence="2 8" id="KW-0690">Ribosome biogenesis</keyword>
<dbReference type="InterPro" id="IPR020549">
    <property type="entry name" value="YbeY_CS"/>
</dbReference>
<evidence type="ECO:0000256" key="8">
    <source>
        <dbReference type="HAMAP-Rule" id="MF_00009"/>
    </source>
</evidence>
<keyword evidence="5 8" id="KW-0255">Endonuclease</keyword>
<dbReference type="RefSeq" id="WP_138772857.1">
    <property type="nucleotide sequence ID" value="NZ_JBHSSX010000112.1"/>
</dbReference>
<proteinExistence type="inferred from homology"/>
<comment type="function">
    <text evidence="8">Single strand-specific metallo-endoribonuclease involved in late-stage 70S ribosome quality control and in maturation of the 3' terminus of the 16S rRNA.</text>
</comment>
<gene>
    <name evidence="8 9" type="primary">ybeY</name>
    <name evidence="9" type="ORF">FGS76_11875</name>
</gene>
<dbReference type="EMBL" id="VCQT01000036">
    <property type="protein sequence ID" value="TMW12183.1"/>
    <property type="molecule type" value="Genomic_DNA"/>
</dbReference>
<dbReference type="SUPFAM" id="SSF55486">
    <property type="entry name" value="Metalloproteases ('zincins'), catalytic domain"/>
    <property type="match status" value="1"/>
</dbReference>
<dbReference type="Proteomes" id="UP000739180">
    <property type="component" value="Unassembled WGS sequence"/>
</dbReference>
<evidence type="ECO:0000256" key="4">
    <source>
        <dbReference type="ARBA" id="ARBA00022723"/>
    </source>
</evidence>
<dbReference type="InterPro" id="IPR002036">
    <property type="entry name" value="YbeY"/>
</dbReference>
<dbReference type="HAMAP" id="MF_00009">
    <property type="entry name" value="Endoribonucl_YbeY"/>
    <property type="match status" value="1"/>
</dbReference>
<keyword evidence="3 8" id="KW-0540">Nuclease</keyword>
<evidence type="ECO:0000313" key="10">
    <source>
        <dbReference type="Proteomes" id="UP000739180"/>
    </source>
</evidence>
<comment type="similarity">
    <text evidence="1 8">Belongs to the endoribonuclease YbeY family.</text>
</comment>
<keyword evidence="10" id="KW-1185">Reference proteome</keyword>
<dbReference type="Gene3D" id="3.40.390.30">
    <property type="entry name" value="Metalloproteases ('zincins'), catalytic domain"/>
    <property type="match status" value="1"/>
</dbReference>
<name>A0ABY2XL28_9GAMM</name>
<evidence type="ECO:0000256" key="5">
    <source>
        <dbReference type="ARBA" id="ARBA00022759"/>
    </source>
</evidence>
<feature type="binding site" evidence="8">
    <location>
        <position position="125"/>
    </location>
    <ligand>
        <name>Zn(2+)</name>
        <dbReference type="ChEBI" id="CHEBI:29105"/>
        <note>catalytic</note>
    </ligand>
</feature>
<dbReference type="PROSITE" id="PS01306">
    <property type="entry name" value="UPF0054"/>
    <property type="match status" value="1"/>
</dbReference>
<evidence type="ECO:0000256" key="1">
    <source>
        <dbReference type="ARBA" id="ARBA00010875"/>
    </source>
</evidence>
<evidence type="ECO:0000256" key="7">
    <source>
        <dbReference type="ARBA" id="ARBA00022833"/>
    </source>
</evidence>
<keyword evidence="4 8" id="KW-0479">Metal-binding</keyword>
<organism evidence="9 10">
    <name type="scientific">Alloalcanivorax gelatiniphagus</name>
    <dbReference type="NCBI Taxonomy" id="1194167"/>
    <lineage>
        <taxon>Bacteria</taxon>
        <taxon>Pseudomonadati</taxon>
        <taxon>Pseudomonadota</taxon>
        <taxon>Gammaproteobacteria</taxon>
        <taxon>Oceanospirillales</taxon>
        <taxon>Alcanivoracaceae</taxon>
        <taxon>Alloalcanivorax</taxon>
    </lineage>
</organism>
<dbReference type="Pfam" id="PF02130">
    <property type="entry name" value="YbeY"/>
    <property type="match status" value="1"/>
</dbReference>
<feature type="binding site" evidence="8">
    <location>
        <position position="121"/>
    </location>
    <ligand>
        <name>Zn(2+)</name>
        <dbReference type="ChEBI" id="CHEBI:29105"/>
        <note>catalytic</note>
    </ligand>
</feature>